<accession>X1DSG3</accession>
<organism evidence="1">
    <name type="scientific">marine sediment metagenome</name>
    <dbReference type="NCBI Taxonomy" id="412755"/>
    <lineage>
        <taxon>unclassified sequences</taxon>
        <taxon>metagenomes</taxon>
        <taxon>ecological metagenomes</taxon>
    </lineage>
</organism>
<feature type="non-terminal residue" evidence="1">
    <location>
        <position position="67"/>
    </location>
</feature>
<gene>
    <name evidence="1" type="ORF">S01H4_57950</name>
</gene>
<reference evidence="1" key="1">
    <citation type="journal article" date="2014" name="Front. Microbiol.">
        <title>High frequency of phylogenetically diverse reductive dehalogenase-homologous genes in deep subseafloor sedimentary metagenomes.</title>
        <authorList>
            <person name="Kawai M."/>
            <person name="Futagami T."/>
            <person name="Toyoda A."/>
            <person name="Takaki Y."/>
            <person name="Nishi S."/>
            <person name="Hori S."/>
            <person name="Arai W."/>
            <person name="Tsubouchi T."/>
            <person name="Morono Y."/>
            <person name="Uchiyama I."/>
            <person name="Ito T."/>
            <person name="Fujiyama A."/>
            <person name="Inagaki F."/>
            <person name="Takami H."/>
        </authorList>
    </citation>
    <scope>NUCLEOTIDE SEQUENCE</scope>
    <source>
        <strain evidence="1">Expedition CK06-06</strain>
    </source>
</reference>
<dbReference type="EMBL" id="BART01033798">
    <property type="protein sequence ID" value="GAH11185.1"/>
    <property type="molecule type" value="Genomic_DNA"/>
</dbReference>
<proteinExistence type="predicted"/>
<name>X1DSG3_9ZZZZ</name>
<sequence>MLVEAGYRDENSLRDASEVELGKLLPKRLFQRIQGKMKEENNHWKAAKEKWIVQDENCEPVILPSPL</sequence>
<dbReference type="AlphaFoldDB" id="X1DSG3"/>
<comment type="caution">
    <text evidence="1">The sequence shown here is derived from an EMBL/GenBank/DDBJ whole genome shotgun (WGS) entry which is preliminary data.</text>
</comment>
<evidence type="ECO:0000313" key="1">
    <source>
        <dbReference type="EMBL" id="GAH11185.1"/>
    </source>
</evidence>
<protein>
    <submittedName>
        <fullName evidence="1">Uncharacterized protein</fullName>
    </submittedName>
</protein>